<name>A0A6A6TUI0_9PEZI</name>
<reference evidence="1" key="1">
    <citation type="journal article" date="2020" name="Stud. Mycol.">
        <title>101 Dothideomycetes genomes: a test case for predicting lifestyles and emergence of pathogens.</title>
        <authorList>
            <person name="Haridas S."/>
            <person name="Albert R."/>
            <person name="Binder M."/>
            <person name="Bloem J."/>
            <person name="Labutti K."/>
            <person name="Salamov A."/>
            <person name="Andreopoulos B."/>
            <person name="Baker S."/>
            <person name="Barry K."/>
            <person name="Bills G."/>
            <person name="Bluhm B."/>
            <person name="Cannon C."/>
            <person name="Castanera R."/>
            <person name="Culley D."/>
            <person name="Daum C."/>
            <person name="Ezra D."/>
            <person name="Gonzalez J."/>
            <person name="Henrissat B."/>
            <person name="Kuo A."/>
            <person name="Liang C."/>
            <person name="Lipzen A."/>
            <person name="Lutzoni F."/>
            <person name="Magnuson J."/>
            <person name="Mondo S."/>
            <person name="Nolan M."/>
            <person name="Ohm R."/>
            <person name="Pangilinan J."/>
            <person name="Park H.-J."/>
            <person name="Ramirez L."/>
            <person name="Alfaro M."/>
            <person name="Sun H."/>
            <person name="Tritt A."/>
            <person name="Yoshinaga Y."/>
            <person name="Zwiers L.-H."/>
            <person name="Turgeon B."/>
            <person name="Goodwin S."/>
            <person name="Spatafora J."/>
            <person name="Crous P."/>
            <person name="Grigoriev I."/>
        </authorList>
    </citation>
    <scope>NUCLEOTIDE SEQUENCE</scope>
    <source>
        <strain evidence="1">CBS 115976</strain>
    </source>
</reference>
<evidence type="ECO:0000313" key="2">
    <source>
        <dbReference type="Proteomes" id="UP000799302"/>
    </source>
</evidence>
<proteinExistence type="predicted"/>
<evidence type="ECO:0000313" key="1">
    <source>
        <dbReference type="EMBL" id="KAF2663729.1"/>
    </source>
</evidence>
<organism evidence="1 2">
    <name type="scientific">Microthyrium microscopicum</name>
    <dbReference type="NCBI Taxonomy" id="703497"/>
    <lineage>
        <taxon>Eukaryota</taxon>
        <taxon>Fungi</taxon>
        <taxon>Dikarya</taxon>
        <taxon>Ascomycota</taxon>
        <taxon>Pezizomycotina</taxon>
        <taxon>Dothideomycetes</taxon>
        <taxon>Dothideomycetes incertae sedis</taxon>
        <taxon>Microthyriales</taxon>
        <taxon>Microthyriaceae</taxon>
        <taxon>Microthyrium</taxon>
    </lineage>
</organism>
<keyword evidence="2" id="KW-1185">Reference proteome</keyword>
<dbReference type="GO" id="GO:0016740">
    <property type="term" value="F:transferase activity"/>
    <property type="evidence" value="ECO:0007669"/>
    <property type="project" value="UniProtKB-KW"/>
</dbReference>
<accession>A0A6A6TUI0</accession>
<gene>
    <name evidence="1" type="ORF">BT63DRAFT_110964</name>
</gene>
<dbReference type="Proteomes" id="UP000799302">
    <property type="component" value="Unassembled WGS sequence"/>
</dbReference>
<dbReference type="EMBL" id="MU004244">
    <property type="protein sequence ID" value="KAF2663729.1"/>
    <property type="molecule type" value="Genomic_DNA"/>
</dbReference>
<keyword evidence="1" id="KW-0808">Transferase</keyword>
<dbReference type="Gene3D" id="3.50.4.10">
    <property type="entry name" value="Hepatocyte Growth Factor"/>
    <property type="match status" value="1"/>
</dbReference>
<protein>
    <submittedName>
        <fullName evidence="1">Family 31 glycosyltransferase</fullName>
    </submittedName>
</protein>
<sequence length="141" mass="16472">MRDRFCLPIVSFHHVSGPHDMRQLGELMRRLKNLVQWHHIWNIYQRPAFSSFHHMPVRYNEDYVGGTDLIVSEHDVRVAFSCLKACDKHHNCPAWTWDTRGRSCSISPWMIAGDSCSGKVFGIHATRAQNYLVKCNKNHRL</sequence>
<dbReference type="OrthoDB" id="414175at2759"/>
<dbReference type="AlphaFoldDB" id="A0A6A6TUI0"/>